<organism evidence="1 2">
    <name type="scientific">Chryseobacterium arthrosphaerae</name>
    <dbReference type="NCBI Taxonomy" id="651561"/>
    <lineage>
        <taxon>Bacteria</taxon>
        <taxon>Pseudomonadati</taxon>
        <taxon>Bacteroidota</taxon>
        <taxon>Flavobacteriia</taxon>
        <taxon>Flavobacteriales</taxon>
        <taxon>Weeksellaceae</taxon>
        <taxon>Chryseobacterium group</taxon>
        <taxon>Chryseobacterium</taxon>
    </lineage>
</organism>
<accession>A0A432DS17</accession>
<dbReference type="Proteomes" id="UP000276953">
    <property type="component" value="Unassembled WGS sequence"/>
</dbReference>
<comment type="caution">
    <text evidence="1">The sequence shown here is derived from an EMBL/GenBank/DDBJ whole genome shotgun (WGS) entry which is preliminary data.</text>
</comment>
<sequence>MQITYETRIISDSLNRQHAQQYEMVLLCNATESVYYSPEAKNYYTRSDKTAGIVTTAELFRNIPKQNTASINLITRLQLFFL</sequence>
<evidence type="ECO:0000313" key="1">
    <source>
        <dbReference type="EMBL" id="RTZ45928.1"/>
    </source>
</evidence>
<evidence type="ECO:0000313" key="2">
    <source>
        <dbReference type="Proteomes" id="UP000276953"/>
    </source>
</evidence>
<protein>
    <submittedName>
        <fullName evidence="1">Uncharacterized protein</fullName>
    </submittedName>
</protein>
<dbReference type="EMBL" id="RYFC01000003">
    <property type="protein sequence ID" value="RTZ45928.1"/>
    <property type="molecule type" value="Genomic_DNA"/>
</dbReference>
<gene>
    <name evidence="1" type="ORF">EJ377_14580</name>
</gene>
<name>A0A432DS17_9FLAO</name>
<proteinExistence type="predicted"/>
<dbReference type="AlphaFoldDB" id="A0A432DS17"/>
<reference evidence="1 2" key="1">
    <citation type="submission" date="2018-12" db="EMBL/GenBank/DDBJ databases">
        <title>Draft Genome Sequence of Chryseobacterium arthrosphaerae strain ED882-96 Isolated from the Blood of a Patient with Liver Cirrhosis in Taiwan.</title>
        <authorList>
            <person name="Lin J.-N."/>
            <person name="Lai C.-H."/>
            <person name="Yang C.-H."/>
            <person name="Huang Y.-H."/>
        </authorList>
    </citation>
    <scope>NUCLEOTIDE SEQUENCE [LARGE SCALE GENOMIC DNA]</scope>
    <source>
        <strain evidence="1 2">ED882-96</strain>
    </source>
</reference>